<protein>
    <submittedName>
        <fullName evidence="1">Uncharacterized protein</fullName>
    </submittedName>
</protein>
<dbReference type="AlphaFoldDB" id="A0A423FAW6"/>
<sequence length="119" mass="13866">MRNQPGQRSVDIMPDWVNRPYRPSTSDVHLIQEMLFNFGALEDRNQRGLITLDSLMDFAYPAAGRRTRDFALRNVVRDFLQRDELRALADQGWNDGPNDKYEVKNLLTVLEIYSLPNPK</sequence>
<evidence type="ECO:0000313" key="1">
    <source>
        <dbReference type="EMBL" id="ROM53373.1"/>
    </source>
</evidence>
<organism evidence="1 2">
    <name type="scientific">Pseudomonas poae</name>
    <dbReference type="NCBI Taxonomy" id="200451"/>
    <lineage>
        <taxon>Bacteria</taxon>
        <taxon>Pseudomonadati</taxon>
        <taxon>Pseudomonadota</taxon>
        <taxon>Gammaproteobacteria</taxon>
        <taxon>Pseudomonadales</taxon>
        <taxon>Pseudomonadaceae</taxon>
        <taxon>Pseudomonas</taxon>
    </lineage>
</organism>
<gene>
    <name evidence="1" type="ORF">BK648_07425</name>
</gene>
<proteinExistence type="predicted"/>
<accession>A0A423FAW6</accession>
<dbReference type="Proteomes" id="UP000284656">
    <property type="component" value="Unassembled WGS sequence"/>
</dbReference>
<reference evidence="1 2" key="1">
    <citation type="submission" date="2016-10" db="EMBL/GenBank/DDBJ databases">
        <title>Comparative genome analysis of multiple Pseudomonas spp. focuses on biocontrol and plant growth promoting traits.</title>
        <authorList>
            <person name="Tao X.-Y."/>
            <person name="Taylor C.G."/>
        </authorList>
    </citation>
    <scope>NUCLEOTIDE SEQUENCE [LARGE SCALE GENOMIC DNA]</scope>
    <source>
        <strain evidence="1 2">29G9</strain>
    </source>
</reference>
<evidence type="ECO:0000313" key="2">
    <source>
        <dbReference type="Proteomes" id="UP000284656"/>
    </source>
</evidence>
<comment type="caution">
    <text evidence="1">The sequence shown here is derived from an EMBL/GenBank/DDBJ whole genome shotgun (WGS) entry which is preliminary data.</text>
</comment>
<name>A0A423FAW6_9PSED</name>
<dbReference type="EMBL" id="MOAY01000030">
    <property type="protein sequence ID" value="ROM53373.1"/>
    <property type="molecule type" value="Genomic_DNA"/>
</dbReference>